<gene>
    <name evidence="2" type="ORF">JY500_10085</name>
</gene>
<reference evidence="2 3" key="1">
    <citation type="submission" date="2021-02" db="EMBL/GenBank/DDBJ databases">
        <title>Niveibacterium changnyeongensis HC41.</title>
        <authorList>
            <person name="Kang M."/>
        </authorList>
    </citation>
    <scope>NUCLEOTIDE SEQUENCE [LARGE SCALE GENOMIC DNA]</scope>
    <source>
        <strain evidence="2 3">HC41</strain>
    </source>
</reference>
<feature type="domain" description="BLUF" evidence="1">
    <location>
        <begin position="2"/>
        <end position="93"/>
    </location>
</feature>
<dbReference type="SUPFAM" id="SSF54975">
    <property type="entry name" value="Acylphosphatase/BLUF domain-like"/>
    <property type="match status" value="1"/>
</dbReference>
<organism evidence="2 3">
    <name type="scientific">Niveibacterium microcysteis</name>
    <dbReference type="NCBI Taxonomy" id="2811415"/>
    <lineage>
        <taxon>Bacteria</taxon>
        <taxon>Pseudomonadati</taxon>
        <taxon>Pseudomonadota</taxon>
        <taxon>Betaproteobacteria</taxon>
        <taxon>Rhodocyclales</taxon>
        <taxon>Rhodocyclaceae</taxon>
        <taxon>Niveibacterium</taxon>
    </lineage>
</organism>
<evidence type="ECO:0000259" key="1">
    <source>
        <dbReference type="PROSITE" id="PS50925"/>
    </source>
</evidence>
<keyword evidence="3" id="KW-1185">Reference proteome</keyword>
<dbReference type="SMART" id="SM01034">
    <property type="entry name" value="BLUF"/>
    <property type="match status" value="1"/>
</dbReference>
<dbReference type="InterPro" id="IPR036046">
    <property type="entry name" value="Acylphosphatase-like_dom_sf"/>
</dbReference>
<proteinExistence type="predicted"/>
<evidence type="ECO:0000313" key="2">
    <source>
        <dbReference type="EMBL" id="QSI78930.1"/>
    </source>
</evidence>
<accession>A0ABX7MB09</accession>
<dbReference type="RefSeq" id="WP_172199577.1">
    <property type="nucleotide sequence ID" value="NZ_CP071060.1"/>
</dbReference>
<dbReference type="Pfam" id="PF04940">
    <property type="entry name" value="BLUF"/>
    <property type="match status" value="1"/>
</dbReference>
<dbReference type="EMBL" id="CP071060">
    <property type="protein sequence ID" value="QSI78930.1"/>
    <property type="molecule type" value="Genomic_DNA"/>
</dbReference>
<sequence>MLVRLLYASRAASPLTAPVVDAILAQSRDHNPKLGITGMLCYSDDLFLQVLEGGRDEVCELFNTIVRDDRHTKVRILSFEEIPERRFGAWTMGHVNIARVNPSLLLKYAERPVLDPFACSGRASMALLDELIATASVIGRC</sequence>
<name>A0ABX7MB09_9RHOO</name>
<evidence type="ECO:0000313" key="3">
    <source>
        <dbReference type="Proteomes" id="UP000663570"/>
    </source>
</evidence>
<dbReference type="InterPro" id="IPR007024">
    <property type="entry name" value="BLUF_domain"/>
</dbReference>
<dbReference type="Gene3D" id="3.30.70.100">
    <property type="match status" value="1"/>
</dbReference>
<dbReference type="Proteomes" id="UP000663570">
    <property type="component" value="Chromosome"/>
</dbReference>
<protein>
    <submittedName>
        <fullName evidence="2">BLUF domain-containing protein</fullName>
    </submittedName>
</protein>
<dbReference type="PROSITE" id="PS50925">
    <property type="entry name" value="BLUF"/>
    <property type="match status" value="1"/>
</dbReference>